<feature type="chain" id="PRO_5041362686" evidence="3">
    <location>
        <begin position="22"/>
        <end position="298"/>
    </location>
</feature>
<feature type="region of interest" description="Disordered" evidence="2">
    <location>
        <begin position="278"/>
        <end position="298"/>
    </location>
</feature>
<proteinExistence type="predicted"/>
<dbReference type="Pfam" id="PF00497">
    <property type="entry name" value="SBP_bac_3"/>
    <property type="match status" value="1"/>
</dbReference>
<dbReference type="SMART" id="SM00062">
    <property type="entry name" value="PBPb"/>
    <property type="match status" value="1"/>
</dbReference>
<dbReference type="Proteomes" id="UP001176960">
    <property type="component" value="Unassembled WGS sequence"/>
</dbReference>
<dbReference type="PANTHER" id="PTHR35936:SF17">
    <property type="entry name" value="ARGININE-BINDING EXTRACELLULAR PROTEIN ARTP"/>
    <property type="match status" value="1"/>
</dbReference>
<organism evidence="5 6">
    <name type="scientific">Brytella acorum</name>
    <dbReference type="NCBI Taxonomy" id="2959299"/>
    <lineage>
        <taxon>Bacteria</taxon>
        <taxon>Pseudomonadati</taxon>
        <taxon>Pseudomonadota</taxon>
        <taxon>Alphaproteobacteria</taxon>
        <taxon>Acetobacterales</taxon>
        <taxon>Acetobacteraceae</taxon>
        <taxon>Brytella</taxon>
    </lineage>
</organism>
<dbReference type="EMBL" id="CATKSH010000001">
    <property type="protein sequence ID" value="CAI9119250.1"/>
    <property type="molecule type" value="Genomic_DNA"/>
</dbReference>
<dbReference type="PANTHER" id="PTHR35936">
    <property type="entry name" value="MEMBRANE-BOUND LYTIC MUREIN TRANSGLYCOSYLASE F"/>
    <property type="match status" value="1"/>
</dbReference>
<dbReference type="AlphaFoldDB" id="A0AA35Y026"/>
<evidence type="ECO:0000256" key="3">
    <source>
        <dbReference type="SAM" id="SignalP"/>
    </source>
</evidence>
<evidence type="ECO:0000256" key="2">
    <source>
        <dbReference type="SAM" id="MobiDB-lite"/>
    </source>
</evidence>
<reference evidence="5" key="1">
    <citation type="submission" date="2023-03" db="EMBL/GenBank/DDBJ databases">
        <authorList>
            <person name="Cleenwerck I."/>
        </authorList>
    </citation>
    <scope>NUCLEOTIDE SEQUENCE</scope>
    <source>
        <strain evidence="5">LMG 32879</strain>
    </source>
</reference>
<dbReference type="Gene3D" id="3.40.190.10">
    <property type="entry name" value="Periplasmic binding protein-like II"/>
    <property type="match status" value="2"/>
</dbReference>
<name>A0AA35Y026_9PROT</name>
<dbReference type="PROSITE" id="PS51257">
    <property type="entry name" value="PROKAR_LIPOPROTEIN"/>
    <property type="match status" value="1"/>
</dbReference>
<keyword evidence="1 3" id="KW-0732">Signal</keyword>
<evidence type="ECO:0000256" key="1">
    <source>
        <dbReference type="ARBA" id="ARBA00022729"/>
    </source>
</evidence>
<evidence type="ECO:0000313" key="5">
    <source>
        <dbReference type="EMBL" id="CAI9119250.1"/>
    </source>
</evidence>
<comment type="caution">
    <text evidence="5">The sequence shown here is derived from an EMBL/GenBank/DDBJ whole genome shotgun (WGS) entry which is preliminary data.</text>
</comment>
<sequence length="298" mass="32422">MRWLLCALALSICLLPGAALAGCLDDIRAAGVMRVGNGLLGAHPSLWQDRDGVYHGIDADLLHELTRRMGLPRSEFMITEWSTMVPGLKAGRWDIVLSDVNITQERRVMGHVLFSSPYFMLYDYVIVPENSPIHTLADLKGRTIGSVLGTNDSATAHGLVERGIAASVADYDTFGDPFLALHNGQVDAVVVDQGTLHAQQTHFKGLRTVGSPLFYTPKPRWVAAEAAAPYRLGSEGVVVPEHCPDLLASIDTALDSMRKDGTIRTILKRYGVWEPQQDHLLKTSSTTPGGRARTGEQG</sequence>
<feature type="signal peptide" evidence="3">
    <location>
        <begin position="1"/>
        <end position="21"/>
    </location>
</feature>
<keyword evidence="6" id="KW-1185">Reference proteome</keyword>
<accession>A0AA35Y026</accession>
<feature type="domain" description="Solute-binding protein family 3/N-terminal" evidence="4">
    <location>
        <begin position="32"/>
        <end position="274"/>
    </location>
</feature>
<dbReference type="CDD" id="cd13530">
    <property type="entry name" value="PBP2_peptides_like"/>
    <property type="match status" value="1"/>
</dbReference>
<evidence type="ECO:0000313" key="6">
    <source>
        <dbReference type="Proteomes" id="UP001176960"/>
    </source>
</evidence>
<dbReference type="InterPro" id="IPR001638">
    <property type="entry name" value="Solute-binding_3/MltF_N"/>
</dbReference>
<protein>
    <submittedName>
        <fullName evidence="5">Transporter substrate-binding domain-containing protein</fullName>
    </submittedName>
</protein>
<dbReference type="RefSeq" id="WP_289842427.1">
    <property type="nucleotide sequence ID" value="NZ_CATKSH010000001.1"/>
</dbReference>
<dbReference type="SUPFAM" id="SSF53850">
    <property type="entry name" value="Periplasmic binding protein-like II"/>
    <property type="match status" value="1"/>
</dbReference>
<gene>
    <name evidence="5" type="ORF">LMG32879_000063</name>
</gene>
<evidence type="ECO:0000259" key="4">
    <source>
        <dbReference type="SMART" id="SM00062"/>
    </source>
</evidence>